<reference evidence="2 3" key="1">
    <citation type="submission" date="2018-11" db="EMBL/GenBank/DDBJ databases">
        <title>Vibrio ponticus strain CAIM 1751 pathogenic for the snapper Lutjanus guttatus.</title>
        <authorList>
            <person name="Soto-Rodriguez S."/>
            <person name="Lozano-Olvera R."/>
            <person name="Gomez-Gil B."/>
        </authorList>
    </citation>
    <scope>NUCLEOTIDE SEQUENCE [LARGE SCALE GENOMIC DNA]</scope>
    <source>
        <strain evidence="2 3">CAIM 1751</strain>
    </source>
</reference>
<keyword evidence="1" id="KW-1133">Transmembrane helix</keyword>
<sequence length="286" mass="31365">MNLFSIIKEHSRTFGVVGAIFGAILVIYYCASINHYPSGLTIADALFFIWAIVVFGFYYSVAVFGFFIASVFWVSLLAKPINYILKLSTYKGDIVLPLPKSDWFTIVVGGVFANGIIFSAAYINQHPMIVIIGTIVLVAFGYVLVSVVSSKSNQTEQILDSTGSPIVSNRVSKDVVIMCLYAFVYITPLVVGQIGGGVTRTTFEKMGVRQIGVDLLIDQAQYKNVLPWLKTKEGAVDLNCIQGCWLKQVDVLFTNVGANTKLKLHNSSTYISIPTKAILMTVSTEN</sequence>
<keyword evidence="1" id="KW-0812">Transmembrane</keyword>
<protein>
    <submittedName>
        <fullName evidence="2">Uncharacterized protein</fullName>
    </submittedName>
</protein>
<organism evidence="2 3">
    <name type="scientific">Vibrio ponticus</name>
    <dbReference type="NCBI Taxonomy" id="265668"/>
    <lineage>
        <taxon>Bacteria</taxon>
        <taxon>Pseudomonadati</taxon>
        <taxon>Pseudomonadota</taxon>
        <taxon>Gammaproteobacteria</taxon>
        <taxon>Vibrionales</taxon>
        <taxon>Vibrionaceae</taxon>
        <taxon>Vibrio</taxon>
    </lineage>
</organism>
<accession>A0A3N3E127</accession>
<name>A0A3N3E127_9VIBR</name>
<evidence type="ECO:0000313" key="2">
    <source>
        <dbReference type="EMBL" id="ROV60319.1"/>
    </source>
</evidence>
<comment type="caution">
    <text evidence="2">The sequence shown here is derived from an EMBL/GenBank/DDBJ whole genome shotgun (WGS) entry which is preliminary data.</text>
</comment>
<feature type="transmembrane region" description="Helical" evidence="1">
    <location>
        <begin position="103"/>
        <end position="123"/>
    </location>
</feature>
<dbReference type="Proteomes" id="UP000278792">
    <property type="component" value="Unassembled WGS sequence"/>
</dbReference>
<keyword evidence="1" id="KW-0472">Membrane</keyword>
<evidence type="ECO:0000313" key="3">
    <source>
        <dbReference type="Proteomes" id="UP000278792"/>
    </source>
</evidence>
<evidence type="ECO:0000256" key="1">
    <source>
        <dbReference type="SAM" id="Phobius"/>
    </source>
</evidence>
<gene>
    <name evidence="2" type="ORF">EGH82_09785</name>
</gene>
<feature type="transmembrane region" description="Helical" evidence="1">
    <location>
        <begin position="129"/>
        <end position="148"/>
    </location>
</feature>
<feature type="transmembrane region" description="Helical" evidence="1">
    <location>
        <begin position="12"/>
        <end position="31"/>
    </location>
</feature>
<dbReference type="EMBL" id="RKIK01000023">
    <property type="protein sequence ID" value="ROV60319.1"/>
    <property type="molecule type" value="Genomic_DNA"/>
</dbReference>
<feature type="transmembrane region" description="Helical" evidence="1">
    <location>
        <begin position="38"/>
        <end position="58"/>
    </location>
</feature>
<dbReference type="AlphaFoldDB" id="A0A3N3E127"/>
<proteinExistence type="predicted"/>